<dbReference type="AlphaFoldDB" id="A0A3B0XS37"/>
<dbReference type="SUPFAM" id="SSF82714">
    <property type="entry name" value="Multidrug efflux transporter AcrB TolC docking domain, DN and DC subdomains"/>
    <property type="match status" value="1"/>
</dbReference>
<evidence type="ECO:0000313" key="2">
    <source>
        <dbReference type="EMBL" id="VAW59004.1"/>
    </source>
</evidence>
<dbReference type="InterPro" id="IPR027463">
    <property type="entry name" value="AcrB_DN_DC_subdom"/>
</dbReference>
<feature type="transmembrane region" description="Helical" evidence="1">
    <location>
        <begin position="473"/>
        <end position="494"/>
    </location>
</feature>
<keyword evidence="1" id="KW-1133">Transmembrane helix</keyword>
<organism evidence="2">
    <name type="scientific">hydrothermal vent metagenome</name>
    <dbReference type="NCBI Taxonomy" id="652676"/>
    <lineage>
        <taxon>unclassified sequences</taxon>
        <taxon>metagenomes</taxon>
        <taxon>ecological metagenomes</taxon>
    </lineage>
</organism>
<feature type="non-terminal residue" evidence="2">
    <location>
        <position position="1"/>
    </location>
</feature>
<dbReference type="Gene3D" id="3.30.2090.10">
    <property type="entry name" value="Multidrug efflux transporter AcrB TolC docking domain, DN and DC subdomains"/>
    <property type="match status" value="1"/>
</dbReference>
<dbReference type="Gene3D" id="3.30.70.1440">
    <property type="entry name" value="Multidrug efflux transporter AcrB pore domain"/>
    <property type="match status" value="1"/>
</dbReference>
<reference evidence="2" key="1">
    <citation type="submission" date="2018-06" db="EMBL/GenBank/DDBJ databases">
        <authorList>
            <person name="Zhirakovskaya E."/>
        </authorList>
    </citation>
    <scope>NUCLEOTIDE SEQUENCE</scope>
</reference>
<dbReference type="GO" id="GO:0042910">
    <property type="term" value="F:xenobiotic transmembrane transporter activity"/>
    <property type="evidence" value="ECO:0007669"/>
    <property type="project" value="TreeGrafter"/>
</dbReference>
<accession>A0A3B0XS37</accession>
<feature type="transmembrane region" description="Helical" evidence="1">
    <location>
        <begin position="362"/>
        <end position="381"/>
    </location>
</feature>
<feature type="transmembrane region" description="Helical" evidence="1">
    <location>
        <begin position="336"/>
        <end position="355"/>
    </location>
</feature>
<dbReference type="SUPFAM" id="SSF82866">
    <property type="entry name" value="Multidrug efflux transporter AcrB transmembrane domain"/>
    <property type="match status" value="1"/>
</dbReference>
<protein>
    <submittedName>
        <fullName evidence="2">Cobalt-zinc-cadmium resistance protein CzcA Cation efflux system protein CusA</fullName>
    </submittedName>
</protein>
<dbReference type="EMBL" id="UOFH01000047">
    <property type="protein sequence ID" value="VAW59004.1"/>
    <property type="molecule type" value="Genomic_DNA"/>
</dbReference>
<name>A0A3B0XS37_9ZZZZ</name>
<dbReference type="PANTHER" id="PTHR32063">
    <property type="match status" value="1"/>
</dbReference>
<dbReference type="Pfam" id="PF00873">
    <property type="entry name" value="ACR_tran"/>
    <property type="match status" value="1"/>
</dbReference>
<dbReference type="Gene3D" id="3.30.70.1430">
    <property type="entry name" value="Multidrug efflux transporter AcrB pore domain"/>
    <property type="match status" value="1"/>
</dbReference>
<keyword evidence="1" id="KW-0472">Membrane</keyword>
<proteinExistence type="predicted"/>
<dbReference type="PANTHER" id="PTHR32063:SF19">
    <property type="entry name" value="CATION EFFLUX SYSTEM PROTEIN CUSA"/>
    <property type="match status" value="1"/>
</dbReference>
<keyword evidence="1" id="KW-0812">Transmembrane</keyword>
<dbReference type="Gene3D" id="1.20.1640.10">
    <property type="entry name" value="Multidrug efflux transporter AcrB transmembrane domain"/>
    <property type="match status" value="1"/>
</dbReference>
<feature type="transmembrane region" description="Helical" evidence="1">
    <location>
        <begin position="441"/>
        <end position="461"/>
    </location>
</feature>
<evidence type="ECO:0000256" key="1">
    <source>
        <dbReference type="SAM" id="Phobius"/>
    </source>
</evidence>
<sequence length="499" mass="55431">FLSFNIILLVMAIGLMSHFQKDYMPEMEEGTILYMPTTLPGLPIREAGWILQQIDKKIKAFPEVERVFGKLGRADTSTDPAPITMIETTILLKPKSQWRNAMTKKKLITEMNEKLKILGYINSWTQPIAGRVMMQDTGIQTPIGIKVKGHDLAVIEQLSKQVEILLRDFSGTASVIAERISQGYYVNVQNKLQRLAQHNVMADEAILTTRYGIGGENIFNIIQADNSVVPFSMQYSPEYIDTLEKVKNTPVITSTGESVSLNMIADVSVKKMPEMIRNDNGMLAAYVYINNIEDITPIDYVKTAQEILAHKLSLPSGYTLEWTGTYRYAEQAQARLLWIVPLTLIIIFTLLMLAFKSISISLLVLLSAPFALTGGVILQWFQGYPLTTAVIIGYIAVLAVAIQTGIIMIEFIRESLSRKPDNQTTMDAVIEGSIARLRPKLMTVATTVISLIPIILITGSGMDITLPIASPTVGGMISSTIYVLFLIPCLFAIAQDFKK</sequence>
<dbReference type="InterPro" id="IPR001036">
    <property type="entry name" value="Acrflvin-R"/>
</dbReference>
<feature type="transmembrane region" description="Helical" evidence="1">
    <location>
        <begin position="387"/>
        <end position="409"/>
    </location>
</feature>
<dbReference type="GO" id="GO:0005886">
    <property type="term" value="C:plasma membrane"/>
    <property type="evidence" value="ECO:0007669"/>
    <property type="project" value="TreeGrafter"/>
</dbReference>
<gene>
    <name evidence="2" type="ORF">MNBD_GAMMA08-1035</name>
</gene>